<dbReference type="GeneID" id="94694679"/>
<dbReference type="Gene3D" id="3.40.190.150">
    <property type="entry name" value="Bordetella uptake gene, domain 1"/>
    <property type="match status" value="1"/>
</dbReference>
<dbReference type="PANTHER" id="PTHR42928">
    <property type="entry name" value="TRICARBOXYLATE-BINDING PROTEIN"/>
    <property type="match status" value="1"/>
</dbReference>
<dbReference type="EMBL" id="FNPE01000012">
    <property type="protein sequence ID" value="SDZ11609.1"/>
    <property type="molecule type" value="Genomic_DNA"/>
</dbReference>
<organism evidence="3 4">
    <name type="scientific">Delftia lacustris</name>
    <dbReference type="NCBI Taxonomy" id="558537"/>
    <lineage>
        <taxon>Bacteria</taxon>
        <taxon>Pseudomonadati</taxon>
        <taxon>Pseudomonadota</taxon>
        <taxon>Betaproteobacteria</taxon>
        <taxon>Burkholderiales</taxon>
        <taxon>Comamonadaceae</taxon>
        <taxon>Delftia</taxon>
    </lineage>
</organism>
<dbReference type="Gene3D" id="3.40.190.10">
    <property type="entry name" value="Periplasmic binding protein-like II"/>
    <property type="match status" value="1"/>
</dbReference>
<evidence type="ECO:0000256" key="1">
    <source>
        <dbReference type="ARBA" id="ARBA00006987"/>
    </source>
</evidence>
<dbReference type="InterPro" id="IPR042100">
    <property type="entry name" value="Bug_dom1"/>
</dbReference>
<comment type="similarity">
    <text evidence="1">Belongs to the UPF0065 (bug) family.</text>
</comment>
<gene>
    <name evidence="3" type="ORF">SAMN05421547_112115</name>
</gene>
<reference evidence="3 4" key="1">
    <citation type="submission" date="2016-10" db="EMBL/GenBank/DDBJ databases">
        <authorList>
            <person name="de Groot N.N."/>
        </authorList>
    </citation>
    <scope>NUCLEOTIDE SEQUENCE [LARGE SCALE GENOMIC DNA]</scope>
    <source>
        <strain evidence="3 4">LMG 24775</strain>
    </source>
</reference>
<keyword evidence="2" id="KW-0732">Signal</keyword>
<evidence type="ECO:0000256" key="2">
    <source>
        <dbReference type="SAM" id="SignalP"/>
    </source>
</evidence>
<dbReference type="Pfam" id="PF03401">
    <property type="entry name" value="TctC"/>
    <property type="match status" value="1"/>
</dbReference>
<evidence type="ECO:0000313" key="4">
    <source>
        <dbReference type="Proteomes" id="UP000183417"/>
    </source>
</evidence>
<keyword evidence="3" id="KW-0675">Receptor</keyword>
<feature type="chain" id="PRO_5010241851" evidence="2">
    <location>
        <begin position="27"/>
        <end position="324"/>
    </location>
</feature>
<sequence length="324" mass="34143">MLRRQALKAALAIGAPPLLGMGTAHAQTGKPVEWVVGSAAGGGSDAVARTVGESFGKALGRTVVVMNKPGAGTNIAAEYAARTRELGSLVFTADFATLAANPHLFRKLAYNAEKDFVPIGLLARFPLFLVVGNQLPVHNLQEFTQWVKAQPGPVSYGSPGLGTPHHLATELLSQRLGLKMSHVPYRGAGPALIDVIGGQIPFMLADSAAAAQHIAAGKLRVIGVASAERLKSHPGVPTLAEQGVKDFEAHAWQGLVAPAGTDDATVQAWSVALQQALRSPAVLARFEALSLEPLPGTPAQMRDYWRSESRRWGQVIESAGIRLD</sequence>
<dbReference type="PANTHER" id="PTHR42928:SF5">
    <property type="entry name" value="BLR1237 PROTEIN"/>
    <property type="match status" value="1"/>
</dbReference>
<dbReference type="Proteomes" id="UP000183417">
    <property type="component" value="Unassembled WGS sequence"/>
</dbReference>
<accession>A0A1H3QFV9</accession>
<dbReference type="InterPro" id="IPR005064">
    <property type="entry name" value="BUG"/>
</dbReference>
<protein>
    <submittedName>
        <fullName evidence="3">Tripartite-type tricarboxylate transporter, receptor component TctC</fullName>
    </submittedName>
</protein>
<name>A0A1H3QFV9_9BURK</name>
<evidence type="ECO:0000313" key="3">
    <source>
        <dbReference type="EMBL" id="SDZ11609.1"/>
    </source>
</evidence>
<dbReference type="AlphaFoldDB" id="A0A1H3QFV9"/>
<dbReference type="RefSeq" id="WP_074922770.1">
    <property type="nucleotide sequence ID" value="NZ_CP141274.1"/>
</dbReference>
<dbReference type="SUPFAM" id="SSF53850">
    <property type="entry name" value="Periplasmic binding protein-like II"/>
    <property type="match status" value="1"/>
</dbReference>
<dbReference type="CDD" id="cd07012">
    <property type="entry name" value="PBP2_Bug_TTT"/>
    <property type="match status" value="1"/>
</dbReference>
<proteinExistence type="inferred from homology"/>
<feature type="signal peptide" evidence="2">
    <location>
        <begin position="1"/>
        <end position="26"/>
    </location>
</feature>
<dbReference type="PIRSF" id="PIRSF017082">
    <property type="entry name" value="YflP"/>
    <property type="match status" value="1"/>
</dbReference>